<dbReference type="Proteomes" id="UP000580250">
    <property type="component" value="Unassembled WGS sequence"/>
</dbReference>
<reference evidence="3 4" key="1">
    <citation type="submission" date="2020-08" db="EMBL/GenBank/DDBJ databases">
        <authorList>
            <person name="Koutsovoulos G."/>
            <person name="Danchin GJ E."/>
        </authorList>
    </citation>
    <scope>NUCLEOTIDE SEQUENCE [LARGE SCALE GENOMIC DNA]</scope>
</reference>
<keyword evidence="2" id="KW-0812">Transmembrane</keyword>
<evidence type="ECO:0000256" key="2">
    <source>
        <dbReference type="SAM" id="Phobius"/>
    </source>
</evidence>
<name>A0A6V7WYE1_MELEN</name>
<sequence length="179" mass="20371">MPNASNKISNKTSIKNTPKTPKRCSIPFNQNLIYFMGIIFVLIFFVCQCSAQPLLLANNDDIALFKFKREQLEHQMKKRFYAWDEMSAKRSLIPSARALSHMGLTAGDASAEELIGHLLAEQQQQHNQQQLTPNNMLKRGMQNMPSERSSLAAAALAANLLHFQRPYSINRMILDEQYS</sequence>
<accession>A0A6V7WYE1</accession>
<protein>
    <submittedName>
        <fullName evidence="3">Uncharacterized protein</fullName>
    </submittedName>
</protein>
<feature type="region of interest" description="Disordered" evidence="1">
    <location>
        <begin position="1"/>
        <end position="20"/>
    </location>
</feature>
<feature type="transmembrane region" description="Helical" evidence="2">
    <location>
        <begin position="32"/>
        <end position="56"/>
    </location>
</feature>
<gene>
    <name evidence="3" type="ORF">MENT_LOCUS44836</name>
</gene>
<evidence type="ECO:0000256" key="1">
    <source>
        <dbReference type="SAM" id="MobiDB-lite"/>
    </source>
</evidence>
<comment type="caution">
    <text evidence="3">The sequence shown here is derived from an EMBL/GenBank/DDBJ whole genome shotgun (WGS) entry which is preliminary data.</text>
</comment>
<keyword evidence="2" id="KW-1133">Transmembrane helix</keyword>
<organism evidence="3 4">
    <name type="scientific">Meloidogyne enterolobii</name>
    <name type="common">Root-knot nematode worm</name>
    <name type="synonym">Meloidogyne mayaguensis</name>
    <dbReference type="NCBI Taxonomy" id="390850"/>
    <lineage>
        <taxon>Eukaryota</taxon>
        <taxon>Metazoa</taxon>
        <taxon>Ecdysozoa</taxon>
        <taxon>Nematoda</taxon>
        <taxon>Chromadorea</taxon>
        <taxon>Rhabditida</taxon>
        <taxon>Tylenchina</taxon>
        <taxon>Tylenchomorpha</taxon>
        <taxon>Tylenchoidea</taxon>
        <taxon>Meloidogynidae</taxon>
        <taxon>Meloidogyninae</taxon>
        <taxon>Meloidogyne</taxon>
    </lineage>
</organism>
<dbReference type="EMBL" id="CAJEWN010000913">
    <property type="protein sequence ID" value="CAD2191973.1"/>
    <property type="molecule type" value="Genomic_DNA"/>
</dbReference>
<evidence type="ECO:0000313" key="4">
    <source>
        <dbReference type="Proteomes" id="UP000580250"/>
    </source>
</evidence>
<keyword evidence="2" id="KW-0472">Membrane</keyword>
<proteinExistence type="predicted"/>
<evidence type="ECO:0000313" key="3">
    <source>
        <dbReference type="EMBL" id="CAD2191973.1"/>
    </source>
</evidence>
<feature type="compositionally biased region" description="Polar residues" evidence="1">
    <location>
        <begin position="1"/>
        <end position="19"/>
    </location>
</feature>
<dbReference type="AlphaFoldDB" id="A0A6V7WYE1"/>